<comment type="subunit">
    <text evidence="3">The complex is composed of two ATP-binding proteins (UgpC), two transmembrane proteins (UgpA and UgpE) and a solute-binding protein (UgpB).</text>
</comment>
<keyword evidence="5" id="KW-0813">Transport</keyword>
<gene>
    <name evidence="9" type="ORF">H735_14595</name>
</gene>
<dbReference type="InterPro" id="IPR006059">
    <property type="entry name" value="SBP"/>
</dbReference>
<evidence type="ECO:0000256" key="4">
    <source>
        <dbReference type="ARBA" id="ARBA00017470"/>
    </source>
</evidence>
<dbReference type="RefSeq" id="WP_020194721.1">
    <property type="nucleotide sequence ID" value="NZ_BAOH01000007.1"/>
</dbReference>
<dbReference type="AlphaFoldDB" id="A0A0C1VR55"/>
<keyword evidence="6 8" id="KW-0732">Signal</keyword>
<evidence type="ECO:0000256" key="8">
    <source>
        <dbReference type="SAM" id="SignalP"/>
    </source>
</evidence>
<reference evidence="9 10" key="1">
    <citation type="submission" date="2014-07" db="EMBL/GenBank/DDBJ databases">
        <title>Unique and conserved regions in Vibrio harveyi and related species in comparison with the shrimp pathogen Vibrio harveyi CAIM 1792.</title>
        <authorList>
            <person name="Espinoza-Valles I."/>
            <person name="Vora G."/>
            <person name="Leekitcharoenphon P."/>
            <person name="Ussery D."/>
            <person name="Hoj L."/>
            <person name="Gomez-Gil B."/>
        </authorList>
    </citation>
    <scope>NUCLEOTIDE SEQUENCE [LARGE SCALE GENOMIC DNA]</scope>
    <source>
        <strain evidence="10">CAIM 1854 / LMG 25443</strain>
    </source>
</reference>
<comment type="caution">
    <text evidence="9">The sequence shown here is derived from an EMBL/GenBank/DDBJ whole genome shotgun (WGS) entry which is preliminary data.</text>
</comment>
<dbReference type="NCBIfam" id="NF008211">
    <property type="entry name" value="PRK10974.1"/>
    <property type="match status" value="1"/>
</dbReference>
<keyword evidence="7" id="KW-0574">Periplasm</keyword>
<feature type="chain" id="PRO_5002154341" description="sn-glycerol-3-phosphate-binding periplasmic protein UgpB" evidence="8">
    <location>
        <begin position="23"/>
        <end position="435"/>
    </location>
</feature>
<proteinExistence type="inferred from homology"/>
<dbReference type="PANTHER" id="PTHR43649:SF31">
    <property type="entry name" value="SN-GLYCEROL-3-PHOSPHATE-BINDING PERIPLASMIC PROTEIN UGPB"/>
    <property type="match status" value="1"/>
</dbReference>
<dbReference type="Proteomes" id="UP000031586">
    <property type="component" value="Unassembled WGS sequence"/>
</dbReference>
<dbReference type="GO" id="GO:0042597">
    <property type="term" value="C:periplasmic space"/>
    <property type="evidence" value="ECO:0007669"/>
    <property type="project" value="UniProtKB-SubCell"/>
</dbReference>
<organism evidence="9 10">
    <name type="scientific">Vibrio owensii CAIM 1854 = LMG 25443</name>
    <dbReference type="NCBI Taxonomy" id="1229493"/>
    <lineage>
        <taxon>Bacteria</taxon>
        <taxon>Pseudomonadati</taxon>
        <taxon>Pseudomonadota</taxon>
        <taxon>Gammaproteobacteria</taxon>
        <taxon>Vibrionales</taxon>
        <taxon>Vibrionaceae</taxon>
        <taxon>Vibrio</taxon>
    </lineage>
</organism>
<dbReference type="InterPro" id="IPR006061">
    <property type="entry name" value="SBP_1_CS"/>
</dbReference>
<evidence type="ECO:0000256" key="1">
    <source>
        <dbReference type="ARBA" id="ARBA00004418"/>
    </source>
</evidence>
<dbReference type="EMBL" id="JPRD01000023">
    <property type="protein sequence ID" value="KIF52368.1"/>
    <property type="molecule type" value="Genomic_DNA"/>
</dbReference>
<feature type="signal peptide" evidence="8">
    <location>
        <begin position="1"/>
        <end position="22"/>
    </location>
</feature>
<evidence type="ECO:0000256" key="3">
    <source>
        <dbReference type="ARBA" id="ARBA00011557"/>
    </source>
</evidence>
<comment type="subcellular location">
    <subcellularLocation>
        <location evidence="1">Periplasm</location>
    </subcellularLocation>
</comment>
<dbReference type="Pfam" id="PF13416">
    <property type="entry name" value="SBP_bac_8"/>
    <property type="match status" value="1"/>
</dbReference>
<comment type="similarity">
    <text evidence="2">Belongs to the bacterial solute-binding protein 1 family.</text>
</comment>
<dbReference type="InterPro" id="IPR050490">
    <property type="entry name" value="Bact_solute-bd_prot1"/>
</dbReference>
<evidence type="ECO:0000256" key="5">
    <source>
        <dbReference type="ARBA" id="ARBA00022448"/>
    </source>
</evidence>
<evidence type="ECO:0000256" key="7">
    <source>
        <dbReference type="ARBA" id="ARBA00022764"/>
    </source>
</evidence>
<dbReference type="Gene3D" id="3.40.190.10">
    <property type="entry name" value="Periplasmic binding protein-like II"/>
    <property type="match status" value="2"/>
</dbReference>
<dbReference type="GO" id="GO:0055085">
    <property type="term" value="P:transmembrane transport"/>
    <property type="evidence" value="ECO:0007669"/>
    <property type="project" value="InterPro"/>
</dbReference>
<name>A0A0C1VR55_9VIBR</name>
<dbReference type="SUPFAM" id="SSF53850">
    <property type="entry name" value="Periplasmic binding protein-like II"/>
    <property type="match status" value="1"/>
</dbReference>
<evidence type="ECO:0000256" key="2">
    <source>
        <dbReference type="ARBA" id="ARBA00008520"/>
    </source>
</evidence>
<dbReference type="PANTHER" id="PTHR43649">
    <property type="entry name" value="ARABINOSE-BINDING PROTEIN-RELATED"/>
    <property type="match status" value="1"/>
</dbReference>
<sequence>MAIKHLAGLAVAAAFISTQAQAKTEVEWWHAMGGALGNKVNEIAADFNASQSEYEIKPVYKGSYAETMTSAIAAFRAKEQPAIVQVFEVGTATMMGADKAIYPVYQLMEDTKESFNPDDYLAAVTGYYTTNEGNMLSLPFNSSTPVLYYNKDMFAKAGIANPPKTWKEMEEVSRKLLASGAKCGFSTTWQSWTQIENFGARNNVPVANNNNGFAGLDTEFKFNDSAFVRHIDQMGKWSKEGIFKYGGRQSDGMPLFYTQECAMTMGSSAGLAGIKENMKDVDIGVAQLPYDSEIVAKPQNTIIGGASLWVLRGHSSEEYKGVAKFFSYLSSAEVQADWHQFTGYLPITKAAYELTKEQGFYAKNPGTDTAVLQMTSTEPTENSKGIRFGNFLQTRDIINEELEAVWAGKATAQAALNNAVRRGDEQLRRFERTQK</sequence>
<evidence type="ECO:0000313" key="9">
    <source>
        <dbReference type="EMBL" id="KIF52368.1"/>
    </source>
</evidence>
<dbReference type="CDD" id="cd14748">
    <property type="entry name" value="PBP2_UgpB"/>
    <property type="match status" value="1"/>
</dbReference>
<protein>
    <recommendedName>
        <fullName evidence="4">sn-glycerol-3-phosphate-binding periplasmic protein UgpB</fullName>
    </recommendedName>
</protein>
<dbReference type="PATRIC" id="fig|1229493.5.peg.2062"/>
<evidence type="ECO:0000313" key="10">
    <source>
        <dbReference type="Proteomes" id="UP000031586"/>
    </source>
</evidence>
<dbReference type="PROSITE" id="PS01037">
    <property type="entry name" value="SBP_BACTERIAL_1"/>
    <property type="match status" value="1"/>
</dbReference>
<evidence type="ECO:0000256" key="6">
    <source>
        <dbReference type="ARBA" id="ARBA00022729"/>
    </source>
</evidence>
<accession>A0A0C1VR55</accession>